<comment type="caution">
    <text evidence="1">The sequence shown here is derived from an EMBL/GenBank/DDBJ whole genome shotgun (WGS) entry which is preliminary data.</text>
</comment>
<sequence>MRRDTTSVPALRGLIPEQAPTRLLNSFIALIKENHRHPLDAVVLLV</sequence>
<protein>
    <submittedName>
        <fullName evidence="1">Uncharacterized protein</fullName>
    </submittedName>
</protein>
<dbReference type="EMBL" id="AFCT01002324">
    <property type="protein sequence ID" value="EHC77250.1"/>
    <property type="molecule type" value="Genomic_DNA"/>
</dbReference>
<dbReference type="Proteomes" id="UP000004903">
    <property type="component" value="Unassembled WGS sequence"/>
</dbReference>
<evidence type="ECO:0000313" key="1">
    <source>
        <dbReference type="EMBL" id="EHC77250.1"/>
    </source>
</evidence>
<name>G5QT79_SALRU</name>
<reference evidence="1 2" key="1">
    <citation type="journal article" date="2011" name="BMC Genomics">
        <title>Genome sequencing reveals diversification of virulence factor content and possible host adaptation in distinct subpopulations of Salmonella enterica.</title>
        <authorList>
            <person name="den Bakker H.C."/>
            <person name="Moreno Switt A.I."/>
            <person name="Govoni G."/>
            <person name="Cummings C.A."/>
            <person name="Ranieri M.L."/>
            <person name="Degoricija L."/>
            <person name="Hoelzer K."/>
            <person name="Rodriguez-Rivera L.D."/>
            <person name="Brown S."/>
            <person name="Bolchacova E."/>
            <person name="Furtado M.R."/>
            <person name="Wiedmann M."/>
        </authorList>
    </citation>
    <scope>NUCLEOTIDE SEQUENCE [LARGE SCALE GENOMIC DNA]</scope>
    <source>
        <strain evidence="1 2">A4-653</strain>
    </source>
</reference>
<dbReference type="PATRIC" id="fig|913081.3.peg.5016"/>
<gene>
    <name evidence="1" type="ORF">LTSERUB_6463</name>
</gene>
<proteinExistence type="predicted"/>
<accession>G5QT79</accession>
<dbReference type="AlphaFoldDB" id="G5QT79"/>
<organism evidence="1 2">
    <name type="scientific">Salmonella enterica subsp. enterica serovar Rubislaw str. A4-653</name>
    <dbReference type="NCBI Taxonomy" id="913081"/>
    <lineage>
        <taxon>Bacteria</taxon>
        <taxon>Pseudomonadati</taxon>
        <taxon>Pseudomonadota</taxon>
        <taxon>Gammaproteobacteria</taxon>
        <taxon>Enterobacterales</taxon>
        <taxon>Enterobacteriaceae</taxon>
        <taxon>Salmonella</taxon>
    </lineage>
</organism>
<evidence type="ECO:0000313" key="2">
    <source>
        <dbReference type="Proteomes" id="UP000004903"/>
    </source>
</evidence>